<keyword evidence="2" id="KW-0812">Transmembrane</keyword>
<dbReference type="InterPro" id="IPR006143">
    <property type="entry name" value="RND_pump_MFP"/>
</dbReference>
<evidence type="ECO:0000259" key="4">
    <source>
        <dbReference type="Pfam" id="PF25973"/>
    </source>
</evidence>
<keyword evidence="2" id="KW-1133">Transmembrane helix</keyword>
<evidence type="ECO:0000259" key="3">
    <source>
        <dbReference type="Pfam" id="PF25954"/>
    </source>
</evidence>
<protein>
    <submittedName>
        <fullName evidence="5">Efflux RND transporter periplasmic adaptor subunit</fullName>
    </submittedName>
</protein>
<dbReference type="PANTHER" id="PTHR30469:SF15">
    <property type="entry name" value="HLYD FAMILY OF SECRETION PROTEINS"/>
    <property type="match status" value="1"/>
</dbReference>
<dbReference type="InterPro" id="IPR058647">
    <property type="entry name" value="BSH_CzcB-like"/>
</dbReference>
<dbReference type="Gene3D" id="2.40.420.20">
    <property type="match status" value="1"/>
</dbReference>
<dbReference type="SUPFAM" id="SSF111369">
    <property type="entry name" value="HlyD-like secretion proteins"/>
    <property type="match status" value="1"/>
</dbReference>
<feature type="domain" description="CzcB-like barrel-sandwich hybrid" evidence="4">
    <location>
        <begin position="95"/>
        <end position="224"/>
    </location>
</feature>
<proteinExistence type="inferred from homology"/>
<evidence type="ECO:0000313" key="5">
    <source>
        <dbReference type="EMBL" id="MBO3656480.1"/>
    </source>
</evidence>
<feature type="transmembrane region" description="Helical" evidence="2">
    <location>
        <begin position="12"/>
        <end position="32"/>
    </location>
</feature>
<organism evidence="5 6">
    <name type="scientific">Acinetobacter haemolyticus</name>
    <dbReference type="NCBI Taxonomy" id="29430"/>
    <lineage>
        <taxon>Bacteria</taxon>
        <taxon>Pseudomonadati</taxon>
        <taxon>Pseudomonadota</taxon>
        <taxon>Gammaproteobacteria</taxon>
        <taxon>Moraxellales</taxon>
        <taxon>Moraxellaceae</taxon>
        <taxon>Acinetobacter</taxon>
    </lineage>
</organism>
<dbReference type="EMBL" id="JAGFOT010000001">
    <property type="protein sequence ID" value="MBO3656480.1"/>
    <property type="molecule type" value="Genomic_DNA"/>
</dbReference>
<accession>A0AAW4J0N2</accession>
<sequence>MASQTSQKTNKKVWLLFAIIVGLVIILITLRFTGITKKSTTDSPPNTAKKTEQKPVLTVTVVEPVLQNWKQSFTANGNVAAWQEVVIGSELSGQRLTRVNVNVGDQVKRGQVLAEINSDTIRADLAASKASYAEAQAVLADAAANLKRVQQLKNTGAISVQESAQYQTSQATAQARLDAAKAQIESNELRLTQTKVVSPDNGVISARSATVGSLAQTGQELFRLIRDHRLEWRAEVTTTDLYKLRQGMDAEIISPDPTQPKIKGKVRMIAPVIDPQTRYGIVYVDLPSTQAVRMGMFVKGEFNLGEKSALTLPQSALLLRDGFTYIFTVDRHNRVTQKKVTIGRRLGNRVEILDLPANVKVVSSGTGFLSDGDIVSIAKEIPDTPLSQQLVTQQER</sequence>
<dbReference type="RefSeq" id="WP_208463072.1">
    <property type="nucleotide sequence ID" value="NZ_JAGFOT010000001.1"/>
</dbReference>
<name>A0AAW4J0N2_ACIHA</name>
<gene>
    <name evidence="5" type="ORF">J5N55_00060</name>
</gene>
<evidence type="ECO:0000256" key="2">
    <source>
        <dbReference type="SAM" id="Phobius"/>
    </source>
</evidence>
<keyword evidence="2" id="KW-0472">Membrane</keyword>
<dbReference type="Gene3D" id="1.10.287.470">
    <property type="entry name" value="Helix hairpin bin"/>
    <property type="match status" value="1"/>
</dbReference>
<dbReference type="Proteomes" id="UP000670925">
    <property type="component" value="Unassembled WGS sequence"/>
</dbReference>
<feature type="domain" description="CusB-like beta-barrel" evidence="3">
    <location>
        <begin position="234"/>
        <end position="302"/>
    </location>
</feature>
<comment type="similarity">
    <text evidence="1">Belongs to the membrane fusion protein (MFP) (TC 8.A.1) family.</text>
</comment>
<dbReference type="Pfam" id="PF25954">
    <property type="entry name" value="Beta-barrel_RND_2"/>
    <property type="match status" value="1"/>
</dbReference>
<dbReference type="Gene3D" id="2.40.50.100">
    <property type="match status" value="1"/>
</dbReference>
<evidence type="ECO:0000313" key="6">
    <source>
        <dbReference type="Proteomes" id="UP000670925"/>
    </source>
</evidence>
<evidence type="ECO:0000256" key="1">
    <source>
        <dbReference type="ARBA" id="ARBA00009477"/>
    </source>
</evidence>
<dbReference type="PANTHER" id="PTHR30469">
    <property type="entry name" value="MULTIDRUG RESISTANCE PROTEIN MDTA"/>
    <property type="match status" value="1"/>
</dbReference>
<dbReference type="GO" id="GO:0015562">
    <property type="term" value="F:efflux transmembrane transporter activity"/>
    <property type="evidence" value="ECO:0007669"/>
    <property type="project" value="TreeGrafter"/>
</dbReference>
<reference evidence="5" key="1">
    <citation type="submission" date="2021-03" db="EMBL/GenBank/DDBJ databases">
        <title>Acinetobacter spp. whole-genome sequenced from Terengganu.</title>
        <authorList>
            <person name="Mohd Rani F."/>
        </authorList>
    </citation>
    <scope>NUCLEOTIDE SEQUENCE</scope>
    <source>
        <strain evidence="5">AC1502</strain>
    </source>
</reference>
<dbReference type="Gene3D" id="2.40.30.170">
    <property type="match status" value="1"/>
</dbReference>
<dbReference type="NCBIfam" id="TIGR01730">
    <property type="entry name" value="RND_mfp"/>
    <property type="match status" value="1"/>
</dbReference>
<comment type="caution">
    <text evidence="5">The sequence shown here is derived from an EMBL/GenBank/DDBJ whole genome shotgun (WGS) entry which is preliminary data.</text>
</comment>
<dbReference type="Pfam" id="PF25973">
    <property type="entry name" value="BSH_CzcB"/>
    <property type="match status" value="1"/>
</dbReference>
<dbReference type="GO" id="GO:1990281">
    <property type="term" value="C:efflux pump complex"/>
    <property type="evidence" value="ECO:0007669"/>
    <property type="project" value="TreeGrafter"/>
</dbReference>
<dbReference type="AlphaFoldDB" id="A0AAW4J0N2"/>
<dbReference type="InterPro" id="IPR058792">
    <property type="entry name" value="Beta-barrel_RND_2"/>
</dbReference>